<gene>
    <name evidence="1" type="ORF">DHETER_LOCUS5698</name>
</gene>
<accession>A0ACA9M2S6</accession>
<comment type="caution">
    <text evidence="1">The sequence shown here is derived from an EMBL/GenBank/DDBJ whole genome shotgun (WGS) entry which is preliminary data.</text>
</comment>
<reference evidence="1" key="1">
    <citation type="submission" date="2021-06" db="EMBL/GenBank/DDBJ databases">
        <authorList>
            <person name="Kallberg Y."/>
            <person name="Tangrot J."/>
            <person name="Rosling A."/>
        </authorList>
    </citation>
    <scope>NUCLEOTIDE SEQUENCE</scope>
    <source>
        <strain evidence="1">IL203A</strain>
    </source>
</reference>
<protein>
    <submittedName>
        <fullName evidence="1">3839_t:CDS:1</fullName>
    </submittedName>
</protein>
<evidence type="ECO:0000313" key="2">
    <source>
        <dbReference type="Proteomes" id="UP000789702"/>
    </source>
</evidence>
<dbReference type="Proteomes" id="UP000789702">
    <property type="component" value="Unassembled WGS sequence"/>
</dbReference>
<evidence type="ECO:0000313" key="1">
    <source>
        <dbReference type="EMBL" id="CAG8562206.1"/>
    </source>
</evidence>
<dbReference type="EMBL" id="CAJVPU010006541">
    <property type="protein sequence ID" value="CAG8562206.1"/>
    <property type="molecule type" value="Genomic_DNA"/>
</dbReference>
<proteinExistence type="predicted"/>
<name>A0ACA9M2S6_9GLOM</name>
<feature type="non-terminal residue" evidence="1">
    <location>
        <position position="1"/>
    </location>
</feature>
<keyword evidence="2" id="KW-1185">Reference proteome</keyword>
<organism evidence="1 2">
    <name type="scientific">Dentiscutata heterogama</name>
    <dbReference type="NCBI Taxonomy" id="1316150"/>
    <lineage>
        <taxon>Eukaryota</taxon>
        <taxon>Fungi</taxon>
        <taxon>Fungi incertae sedis</taxon>
        <taxon>Mucoromycota</taxon>
        <taxon>Glomeromycotina</taxon>
        <taxon>Glomeromycetes</taxon>
        <taxon>Diversisporales</taxon>
        <taxon>Gigasporaceae</taxon>
        <taxon>Dentiscutata</taxon>
    </lineage>
</organism>
<sequence>SVRIGKILIQRDEETAQPKLYYAKLPPGIENRYVLLLDPMLATGGSAIKAIEVLLSYGVKEDKILFLNLIAAPEGIQAVTSRFSQLKIITAFIDEGLNEKKFIIPGLGDFEHGAKLRSQYFGDRRTPQKKQAEKIYFIHLNENAQTLSINQNSLNLQRFKKLQIASWKDETFFMEKIATFTTTLQYIIAECVNYKAKALALASLIQKQKSLQHLKLLHAFGDDNCSIIFKSLSNQSNSLEKLELYRVNLDTINSWVSCFNLKTLEIRSCIGTLDFTSNPWKPDFPNLRKLIIINYDHNRQFFIPFVVKIVEAAAKNLLYFKCSMLDDMSDIITSISLNCPNIHHLDLQSSSNSQIILILNSCHNLRTLKFYYNDIINEFAFAEMIKYIKPPLKNFLAIGSRDHQSLYC</sequence>